<evidence type="ECO:0000313" key="4">
    <source>
        <dbReference type="Proteomes" id="UP000636811"/>
    </source>
</evidence>
<sequence>MLSTTAFLAAAMQCAASIHPSTALDVARVESGFNPYAIAEIVPKSGSSSGDKHVISHLPASREEAERILRRLRAQDHRYSVGLMQITSTNFRHYGVTASDLLDPCTNLSVFERILSDCYRRGGSLKRALSCYYSGNFRTGQLPEAAFSGTSYVQRIGYAPGSTLYAVSGTREDKSTAAVPLKAFPTGDASRPRVIWPGAVVRGVPANLRQKNITTAQLSPPSVRRSLPQPPRKEEE</sequence>
<proteinExistence type="predicted"/>
<comment type="caution">
    <text evidence="3">The sequence shown here is derived from an EMBL/GenBank/DDBJ whole genome shotgun (WGS) entry which is preliminary data.</text>
</comment>
<evidence type="ECO:0000259" key="2">
    <source>
        <dbReference type="Pfam" id="PF01464"/>
    </source>
</evidence>
<feature type="domain" description="Transglycosylase SLT" evidence="2">
    <location>
        <begin position="11"/>
        <end position="140"/>
    </location>
</feature>
<reference evidence="3 4" key="1">
    <citation type="submission" date="2020-11" db="EMBL/GenBank/DDBJ databases">
        <title>Taxonomic investigation of Rahnella strains.</title>
        <authorList>
            <person name="Lee S.D."/>
        </authorList>
    </citation>
    <scope>NUCLEOTIDE SEQUENCE [LARGE SCALE GENOMIC DNA]</scope>
    <source>
        <strain evidence="3 4">SAP-17</strain>
    </source>
</reference>
<accession>A0ABS0E8R3</accession>
<gene>
    <name evidence="3" type="ORF">IV433_17110</name>
</gene>
<dbReference type="CDD" id="cd16892">
    <property type="entry name" value="LT_VirB1-like"/>
    <property type="match status" value="1"/>
</dbReference>
<dbReference type="InterPro" id="IPR008258">
    <property type="entry name" value="Transglycosylase_SLT_dom_1"/>
</dbReference>
<protein>
    <submittedName>
        <fullName evidence="3">Lytic transglycosylase domain-containing protein</fullName>
    </submittedName>
</protein>
<dbReference type="Pfam" id="PF01464">
    <property type="entry name" value="SLT"/>
    <property type="match status" value="1"/>
</dbReference>
<organism evidence="3 4">
    <name type="scientific">Rahnella laticis</name>
    <dbReference type="NCBI Taxonomy" id="2787622"/>
    <lineage>
        <taxon>Bacteria</taxon>
        <taxon>Pseudomonadati</taxon>
        <taxon>Pseudomonadota</taxon>
        <taxon>Gammaproteobacteria</taxon>
        <taxon>Enterobacterales</taxon>
        <taxon>Yersiniaceae</taxon>
        <taxon>Rahnella</taxon>
    </lineage>
</organism>
<dbReference type="InterPro" id="IPR023346">
    <property type="entry name" value="Lysozyme-like_dom_sf"/>
</dbReference>
<dbReference type="Proteomes" id="UP000636811">
    <property type="component" value="Unassembled WGS sequence"/>
</dbReference>
<keyword evidence="4" id="KW-1185">Reference proteome</keyword>
<feature type="region of interest" description="Disordered" evidence="1">
    <location>
        <begin position="213"/>
        <end position="236"/>
    </location>
</feature>
<name>A0ABS0E8R3_9GAMM</name>
<dbReference type="Gene3D" id="1.10.530.10">
    <property type="match status" value="1"/>
</dbReference>
<dbReference type="RefSeq" id="WP_195815043.1">
    <property type="nucleotide sequence ID" value="NZ_JADOBI010000007.1"/>
</dbReference>
<dbReference type="SUPFAM" id="SSF53955">
    <property type="entry name" value="Lysozyme-like"/>
    <property type="match status" value="1"/>
</dbReference>
<evidence type="ECO:0000256" key="1">
    <source>
        <dbReference type="SAM" id="MobiDB-lite"/>
    </source>
</evidence>
<evidence type="ECO:0000313" key="3">
    <source>
        <dbReference type="EMBL" id="MBF7981139.1"/>
    </source>
</evidence>
<dbReference type="EMBL" id="JADOBI010000007">
    <property type="protein sequence ID" value="MBF7981139.1"/>
    <property type="molecule type" value="Genomic_DNA"/>
</dbReference>